<dbReference type="Proteomes" id="UP001597420">
    <property type="component" value="Unassembled WGS sequence"/>
</dbReference>
<dbReference type="Pfam" id="PF01381">
    <property type="entry name" value="HTH_3"/>
    <property type="match status" value="1"/>
</dbReference>
<dbReference type="Pfam" id="PF00717">
    <property type="entry name" value="Peptidase_S24"/>
    <property type="match status" value="1"/>
</dbReference>
<keyword evidence="6" id="KW-1185">Reference proteome</keyword>
<gene>
    <name evidence="5" type="ORF">ACFSAV_07360</name>
</gene>
<dbReference type="CDD" id="cd00093">
    <property type="entry name" value="HTH_XRE"/>
    <property type="match status" value="1"/>
</dbReference>
<dbReference type="PANTHER" id="PTHR40661">
    <property type="match status" value="1"/>
</dbReference>
<dbReference type="SUPFAM" id="SSF47413">
    <property type="entry name" value="lambda repressor-like DNA-binding domains"/>
    <property type="match status" value="1"/>
</dbReference>
<dbReference type="CDD" id="cd06529">
    <property type="entry name" value="S24_LexA-like"/>
    <property type="match status" value="1"/>
</dbReference>
<dbReference type="InterPro" id="IPR010982">
    <property type="entry name" value="Lambda_DNA-bd_dom_sf"/>
</dbReference>
<accession>A0ABW4NU71</accession>
<dbReference type="Gene3D" id="1.10.260.40">
    <property type="entry name" value="lambda repressor-like DNA-binding domains"/>
    <property type="match status" value="1"/>
</dbReference>
<dbReference type="EMBL" id="JBHUFP010000009">
    <property type="protein sequence ID" value="MFD1806182.1"/>
    <property type="molecule type" value="Genomic_DNA"/>
</dbReference>
<keyword evidence="3" id="KW-0804">Transcription</keyword>
<evidence type="ECO:0000313" key="6">
    <source>
        <dbReference type="Proteomes" id="UP001597420"/>
    </source>
</evidence>
<evidence type="ECO:0000259" key="4">
    <source>
        <dbReference type="PROSITE" id="PS50943"/>
    </source>
</evidence>
<dbReference type="SMART" id="SM00530">
    <property type="entry name" value="HTH_XRE"/>
    <property type="match status" value="1"/>
</dbReference>
<sequence>MSKIIDRIKSKRLELRLSQAKLGERIGWNQSRIGNYEAGTREMDDYILGKIAEGLGVTLDWLKYGDQGKVESNVKDIGSFDLWDRNTPLHDEDIEVPFLQDIRLAAGNGFADDIMDYNNFKLRFSKATLRRQGVQYENAVCVVAEGDSMEPAIPDGATVGVDMGNKVIRDNNIYAINHGGLLRIKILNKMPNEQVLIRSFNSTSYPDEIVNLDEIVVIGKVFWYSVLL</sequence>
<evidence type="ECO:0000313" key="5">
    <source>
        <dbReference type="EMBL" id="MFD1806182.1"/>
    </source>
</evidence>
<feature type="domain" description="HTH cro/C1-type" evidence="4">
    <location>
        <begin position="8"/>
        <end position="62"/>
    </location>
</feature>
<evidence type="ECO:0000256" key="3">
    <source>
        <dbReference type="ARBA" id="ARBA00023163"/>
    </source>
</evidence>
<dbReference type="InterPro" id="IPR039418">
    <property type="entry name" value="LexA-like"/>
</dbReference>
<dbReference type="InterPro" id="IPR036286">
    <property type="entry name" value="LexA/Signal_pep-like_sf"/>
</dbReference>
<protein>
    <submittedName>
        <fullName evidence="5">XRE family transcriptional regulator</fullName>
    </submittedName>
</protein>
<dbReference type="RefSeq" id="WP_014391464.1">
    <property type="nucleotide sequence ID" value="NZ_JBHUFP010000009.1"/>
</dbReference>
<dbReference type="SUPFAM" id="SSF51306">
    <property type="entry name" value="LexA/Signal peptidase"/>
    <property type="match status" value="1"/>
</dbReference>
<dbReference type="Gene3D" id="2.10.109.10">
    <property type="entry name" value="Umud Fragment, subunit A"/>
    <property type="match status" value="1"/>
</dbReference>
<proteinExistence type="predicted"/>
<evidence type="ECO:0000256" key="1">
    <source>
        <dbReference type="ARBA" id="ARBA00023015"/>
    </source>
</evidence>
<dbReference type="InterPro" id="IPR015927">
    <property type="entry name" value="Peptidase_S24_S26A/B/C"/>
</dbReference>
<reference evidence="6" key="1">
    <citation type="journal article" date="2019" name="Int. J. Syst. Evol. Microbiol.">
        <title>The Global Catalogue of Microorganisms (GCM) 10K type strain sequencing project: providing services to taxonomists for standard genome sequencing and annotation.</title>
        <authorList>
            <consortium name="The Broad Institute Genomics Platform"/>
            <consortium name="The Broad Institute Genome Sequencing Center for Infectious Disease"/>
            <person name="Wu L."/>
            <person name="Ma J."/>
        </authorList>
    </citation>
    <scope>NUCLEOTIDE SEQUENCE [LARGE SCALE GENOMIC DNA]</scope>
    <source>
        <strain evidence="6">CCM 7950</strain>
    </source>
</reference>
<keyword evidence="1" id="KW-0805">Transcription regulation</keyword>
<name>A0ABW4NU71_9PAST</name>
<keyword evidence="2" id="KW-0238">DNA-binding</keyword>
<comment type="caution">
    <text evidence="5">The sequence shown here is derived from an EMBL/GenBank/DDBJ whole genome shotgun (WGS) entry which is preliminary data.</text>
</comment>
<dbReference type="InterPro" id="IPR001387">
    <property type="entry name" value="Cro/C1-type_HTH"/>
</dbReference>
<organism evidence="5 6">
    <name type="scientific">Pasteurella oralis</name>
    <dbReference type="NCBI Taxonomy" id="1071947"/>
    <lineage>
        <taxon>Bacteria</taxon>
        <taxon>Pseudomonadati</taxon>
        <taxon>Pseudomonadota</taxon>
        <taxon>Gammaproteobacteria</taxon>
        <taxon>Pasteurellales</taxon>
        <taxon>Pasteurellaceae</taxon>
        <taxon>Pasteurella</taxon>
    </lineage>
</organism>
<evidence type="ECO:0000256" key="2">
    <source>
        <dbReference type="ARBA" id="ARBA00023125"/>
    </source>
</evidence>
<dbReference type="PANTHER" id="PTHR40661:SF2">
    <property type="entry name" value="HTH-TYPE TRANSCRIPTIONAL REGULATOR PRTR"/>
    <property type="match status" value="1"/>
</dbReference>
<dbReference type="PROSITE" id="PS50943">
    <property type="entry name" value="HTH_CROC1"/>
    <property type="match status" value="1"/>
</dbReference>